<dbReference type="GO" id="GO:0005509">
    <property type="term" value="F:calcium ion binding"/>
    <property type="evidence" value="ECO:0007669"/>
    <property type="project" value="UniProtKB-UniRule"/>
</dbReference>
<dbReference type="FunFam" id="2.60.40.60:FF:000095">
    <property type="entry name" value="Cadherin 13"/>
    <property type="match status" value="1"/>
</dbReference>
<feature type="non-terminal residue" evidence="16">
    <location>
        <position position="494"/>
    </location>
</feature>
<organism evidence="16 17">
    <name type="scientific">Clarias magur</name>
    <name type="common">Asian catfish</name>
    <name type="synonym">Macropteronotus magur</name>
    <dbReference type="NCBI Taxonomy" id="1594786"/>
    <lineage>
        <taxon>Eukaryota</taxon>
        <taxon>Metazoa</taxon>
        <taxon>Chordata</taxon>
        <taxon>Craniata</taxon>
        <taxon>Vertebrata</taxon>
        <taxon>Euteleostomi</taxon>
        <taxon>Actinopterygii</taxon>
        <taxon>Neopterygii</taxon>
        <taxon>Teleostei</taxon>
        <taxon>Ostariophysi</taxon>
        <taxon>Siluriformes</taxon>
        <taxon>Clariidae</taxon>
        <taxon>Clarias</taxon>
    </lineage>
</organism>
<dbReference type="PROSITE" id="PS50268">
    <property type="entry name" value="CADHERIN_2"/>
    <property type="match status" value="3"/>
</dbReference>
<dbReference type="EMBL" id="QNUK01000033">
    <property type="protein sequence ID" value="KAF5906424.1"/>
    <property type="molecule type" value="Genomic_DNA"/>
</dbReference>
<evidence type="ECO:0000256" key="12">
    <source>
        <dbReference type="ARBA" id="ARBA00023180"/>
    </source>
</evidence>
<sequence length="494" mass="55504">MRKIIMMLITLFIICVATISAQSKIRQKRAWIIDSFTIEEESPGPFPYSLGTFRFEALKNDFKLDTKLGVEVHILDINDHAPVFNPPHYDTKLEESVAQGTLITTVSASDGDNSSTPNGTFSFTLDSVTPKTDNIEFYISQNNTKGNIYFKGCLDYQKAQTYTLSIKATDHGDKKQLSNTSKVVLKIIDKNNCLPEITGQTGPGKIKERESGVEVLRLIVRDDDTNGSPAWKAKYTLHGDPENYFKIHTDHKTNEGILTVIKPMDYEEQTSRNLTISVENEEPYFLCNVKSRTTSDLWDVETLPKEFSRSPAPILSKPYPVTIIVEDVNDPPEFVPPVKKIMIMENTKIGTILDTLTVKDPDKTFGNSFRFVKGEDKDDWVTVDSETGQVSVAKVMDRESPLVNASTYSVIVYVVNKDEPPQTGTGTLIIHLGDENDNVPRLMVDTVSMCLSDEKTLTEISAEDPDLPPYSAPFQYELLEDDQIKGKWKIEPNH</sequence>
<dbReference type="AlphaFoldDB" id="A0A8J4U783"/>
<keyword evidence="5" id="KW-0479">Metal-binding</keyword>
<dbReference type="InterPro" id="IPR002126">
    <property type="entry name" value="Cadherin-like_dom"/>
</dbReference>
<gene>
    <name evidence="16" type="ORF">DAT39_003878</name>
</gene>
<dbReference type="FunFam" id="2.60.40.60:FF:000033">
    <property type="entry name" value="FAT atypical cadherin 1"/>
    <property type="match status" value="1"/>
</dbReference>
<feature type="domain" description="Cadherin" evidence="15">
    <location>
        <begin position="85"/>
        <end position="197"/>
    </location>
</feature>
<dbReference type="GO" id="GO:0016477">
    <property type="term" value="P:cell migration"/>
    <property type="evidence" value="ECO:0007669"/>
    <property type="project" value="TreeGrafter"/>
</dbReference>
<dbReference type="CDD" id="cd11304">
    <property type="entry name" value="Cadherin_repeat"/>
    <property type="match status" value="3"/>
</dbReference>
<keyword evidence="17" id="KW-1185">Reference proteome</keyword>
<keyword evidence="8 13" id="KW-0106">Calcium</keyword>
<keyword evidence="3" id="KW-1003">Cell membrane</keyword>
<evidence type="ECO:0000256" key="9">
    <source>
        <dbReference type="ARBA" id="ARBA00022889"/>
    </source>
</evidence>
<feature type="chain" id="PRO_5035303246" evidence="14">
    <location>
        <begin position="22"/>
        <end position="494"/>
    </location>
</feature>
<dbReference type="GO" id="GO:0007156">
    <property type="term" value="P:homophilic cell adhesion via plasma membrane adhesion molecules"/>
    <property type="evidence" value="ECO:0007669"/>
    <property type="project" value="InterPro"/>
</dbReference>
<dbReference type="Gene3D" id="2.60.40.60">
    <property type="entry name" value="Cadherins"/>
    <property type="match status" value="4"/>
</dbReference>
<keyword evidence="11" id="KW-0472">Membrane</keyword>
<comment type="caution">
    <text evidence="16">The sequence shown here is derived from an EMBL/GenBank/DDBJ whole genome shotgun (WGS) entry which is preliminary data.</text>
</comment>
<dbReference type="InterPro" id="IPR020894">
    <property type="entry name" value="Cadherin_CS"/>
</dbReference>
<keyword evidence="10" id="KW-1133">Transmembrane helix</keyword>
<dbReference type="PANTHER" id="PTHR24027">
    <property type="entry name" value="CADHERIN-23"/>
    <property type="match status" value="1"/>
</dbReference>
<evidence type="ECO:0000256" key="6">
    <source>
        <dbReference type="ARBA" id="ARBA00022729"/>
    </source>
</evidence>
<dbReference type="Proteomes" id="UP000727407">
    <property type="component" value="Unassembled WGS sequence"/>
</dbReference>
<dbReference type="GO" id="GO:0005912">
    <property type="term" value="C:adherens junction"/>
    <property type="evidence" value="ECO:0007669"/>
    <property type="project" value="TreeGrafter"/>
</dbReference>
<dbReference type="GO" id="GO:0045296">
    <property type="term" value="F:cadherin binding"/>
    <property type="evidence" value="ECO:0007669"/>
    <property type="project" value="TreeGrafter"/>
</dbReference>
<proteinExistence type="predicted"/>
<evidence type="ECO:0000256" key="5">
    <source>
        <dbReference type="ARBA" id="ARBA00022723"/>
    </source>
</evidence>
<dbReference type="OrthoDB" id="9045962at2759"/>
<dbReference type="FunFam" id="2.60.40.60:FF:000019">
    <property type="entry name" value="Cadherin 2"/>
    <property type="match status" value="1"/>
</dbReference>
<dbReference type="InterPro" id="IPR015919">
    <property type="entry name" value="Cadherin-like_sf"/>
</dbReference>
<dbReference type="GO" id="GO:0007043">
    <property type="term" value="P:cell-cell junction assembly"/>
    <property type="evidence" value="ECO:0007669"/>
    <property type="project" value="TreeGrafter"/>
</dbReference>
<evidence type="ECO:0000256" key="7">
    <source>
        <dbReference type="ARBA" id="ARBA00022737"/>
    </source>
</evidence>
<evidence type="ECO:0000256" key="8">
    <source>
        <dbReference type="ARBA" id="ARBA00022837"/>
    </source>
</evidence>
<name>A0A8J4U783_CLAMG</name>
<dbReference type="GO" id="GO:0044331">
    <property type="term" value="P:cell-cell adhesion mediated by cadherin"/>
    <property type="evidence" value="ECO:0007669"/>
    <property type="project" value="TreeGrafter"/>
</dbReference>
<feature type="signal peptide" evidence="14">
    <location>
        <begin position="1"/>
        <end position="21"/>
    </location>
</feature>
<accession>A0A8J4U783</accession>
<evidence type="ECO:0000256" key="13">
    <source>
        <dbReference type="PROSITE-ProRule" id="PRU00043"/>
    </source>
</evidence>
<dbReference type="GO" id="GO:0000902">
    <property type="term" value="P:cell morphogenesis"/>
    <property type="evidence" value="ECO:0007669"/>
    <property type="project" value="TreeGrafter"/>
</dbReference>
<evidence type="ECO:0000259" key="15">
    <source>
        <dbReference type="PROSITE" id="PS50268"/>
    </source>
</evidence>
<evidence type="ECO:0000256" key="4">
    <source>
        <dbReference type="ARBA" id="ARBA00022692"/>
    </source>
</evidence>
<evidence type="ECO:0000313" key="17">
    <source>
        <dbReference type="Proteomes" id="UP000727407"/>
    </source>
</evidence>
<dbReference type="InterPro" id="IPR039808">
    <property type="entry name" value="Cadherin"/>
</dbReference>
<comment type="subcellular location">
    <subcellularLocation>
        <location evidence="2">Cell membrane</location>
    </subcellularLocation>
    <subcellularLocation>
        <location evidence="1">Membrane</location>
        <topology evidence="1">Single-pass membrane protein</topology>
    </subcellularLocation>
</comment>
<evidence type="ECO:0000256" key="3">
    <source>
        <dbReference type="ARBA" id="ARBA00022475"/>
    </source>
</evidence>
<dbReference type="GO" id="GO:0008013">
    <property type="term" value="F:beta-catenin binding"/>
    <property type="evidence" value="ECO:0007669"/>
    <property type="project" value="TreeGrafter"/>
</dbReference>
<evidence type="ECO:0000256" key="10">
    <source>
        <dbReference type="ARBA" id="ARBA00022989"/>
    </source>
</evidence>
<keyword evidence="4" id="KW-0812">Transmembrane</keyword>
<dbReference type="PROSITE" id="PS00232">
    <property type="entry name" value="CADHERIN_1"/>
    <property type="match status" value="2"/>
</dbReference>
<keyword evidence="9" id="KW-0130">Cell adhesion</keyword>
<evidence type="ECO:0000256" key="11">
    <source>
        <dbReference type="ARBA" id="ARBA00023136"/>
    </source>
</evidence>
<dbReference type="GO" id="GO:0016342">
    <property type="term" value="C:catenin complex"/>
    <property type="evidence" value="ECO:0007669"/>
    <property type="project" value="TreeGrafter"/>
</dbReference>
<protein>
    <submittedName>
        <fullName evidence="16">Cadherin-like protein 26</fullName>
    </submittedName>
</protein>
<dbReference type="GO" id="GO:0016339">
    <property type="term" value="P:calcium-dependent cell-cell adhesion via plasma membrane cell adhesion molecules"/>
    <property type="evidence" value="ECO:0007669"/>
    <property type="project" value="TreeGrafter"/>
</dbReference>
<dbReference type="SUPFAM" id="SSF49313">
    <property type="entry name" value="Cadherin-like"/>
    <property type="match status" value="4"/>
</dbReference>
<dbReference type="PRINTS" id="PR00205">
    <property type="entry name" value="CADHERIN"/>
</dbReference>
<evidence type="ECO:0000256" key="1">
    <source>
        <dbReference type="ARBA" id="ARBA00004167"/>
    </source>
</evidence>
<evidence type="ECO:0000256" key="2">
    <source>
        <dbReference type="ARBA" id="ARBA00004236"/>
    </source>
</evidence>
<reference evidence="16" key="1">
    <citation type="submission" date="2020-07" db="EMBL/GenBank/DDBJ databases">
        <title>Clarias magur genome sequencing, assembly and annotation.</title>
        <authorList>
            <person name="Kushwaha B."/>
            <person name="Kumar R."/>
            <person name="Das P."/>
            <person name="Joshi C.G."/>
            <person name="Kumar D."/>
            <person name="Nagpure N.S."/>
            <person name="Pandey M."/>
            <person name="Agarwal S."/>
            <person name="Srivastava S."/>
            <person name="Singh M."/>
            <person name="Sahoo L."/>
            <person name="Jayasankar P."/>
            <person name="Meher P.K."/>
            <person name="Koringa P.G."/>
            <person name="Iquebal M.A."/>
            <person name="Das S.P."/>
            <person name="Bit A."/>
            <person name="Patnaik S."/>
            <person name="Patel N."/>
            <person name="Shah T.M."/>
            <person name="Hinsu A."/>
            <person name="Jena J.K."/>
        </authorList>
    </citation>
    <scope>NUCLEOTIDE SEQUENCE</scope>
    <source>
        <strain evidence="16">CIFAMagur01</strain>
        <tissue evidence="16">Testis</tissue>
    </source>
</reference>
<feature type="domain" description="Cadherin" evidence="15">
    <location>
        <begin position="335"/>
        <end position="442"/>
    </location>
</feature>
<keyword evidence="7" id="KW-0677">Repeat</keyword>
<evidence type="ECO:0000256" key="14">
    <source>
        <dbReference type="SAM" id="SignalP"/>
    </source>
</evidence>
<dbReference type="PANTHER" id="PTHR24027:SF433">
    <property type="entry name" value="CADHERIN 27-RELATED"/>
    <property type="match status" value="1"/>
</dbReference>
<keyword evidence="12" id="KW-0325">Glycoprotein</keyword>
<evidence type="ECO:0000313" key="16">
    <source>
        <dbReference type="EMBL" id="KAF5906424.1"/>
    </source>
</evidence>
<dbReference type="GO" id="GO:0034332">
    <property type="term" value="P:adherens junction organization"/>
    <property type="evidence" value="ECO:0007669"/>
    <property type="project" value="TreeGrafter"/>
</dbReference>
<dbReference type="SMART" id="SM00112">
    <property type="entry name" value="CA"/>
    <property type="match status" value="3"/>
</dbReference>
<feature type="domain" description="Cadherin" evidence="15">
    <location>
        <begin position="212"/>
        <end position="334"/>
    </location>
</feature>
<keyword evidence="6 14" id="KW-0732">Signal</keyword>
<dbReference type="Pfam" id="PF00028">
    <property type="entry name" value="Cadherin"/>
    <property type="match status" value="3"/>
</dbReference>